<dbReference type="InterPro" id="IPR037272">
    <property type="entry name" value="SNS_sf"/>
</dbReference>
<feature type="transmembrane region" description="Helical" evidence="6">
    <location>
        <begin position="58"/>
        <end position="80"/>
    </location>
</feature>
<dbReference type="CDD" id="cd10336">
    <property type="entry name" value="SLC6sbd_Tyt1-Like"/>
    <property type="match status" value="1"/>
</dbReference>
<dbReference type="PANTHER" id="PTHR42948">
    <property type="entry name" value="TRANSPORTER"/>
    <property type="match status" value="1"/>
</dbReference>
<accession>A0A383DDL8</accession>
<gene>
    <name evidence="7" type="ORF">METZ01_LOCUS495277</name>
</gene>
<dbReference type="InterPro" id="IPR047218">
    <property type="entry name" value="YocR/YhdH-like"/>
</dbReference>
<keyword evidence="5 6" id="KW-0472">Membrane</keyword>
<dbReference type="InterPro" id="IPR000175">
    <property type="entry name" value="Na/ntran_symport"/>
</dbReference>
<keyword evidence="4 6" id="KW-1133">Transmembrane helix</keyword>
<keyword evidence="3 6" id="KW-0812">Transmembrane</keyword>
<feature type="transmembrane region" description="Helical" evidence="6">
    <location>
        <begin position="20"/>
        <end position="46"/>
    </location>
</feature>
<dbReference type="GO" id="GO:0016020">
    <property type="term" value="C:membrane"/>
    <property type="evidence" value="ECO:0007669"/>
    <property type="project" value="UniProtKB-SubCell"/>
</dbReference>
<name>A0A383DDL8_9ZZZZ</name>
<dbReference type="PANTHER" id="PTHR42948:SF1">
    <property type="entry name" value="TRANSPORTER"/>
    <property type="match status" value="1"/>
</dbReference>
<reference evidence="7" key="1">
    <citation type="submission" date="2018-05" db="EMBL/GenBank/DDBJ databases">
        <authorList>
            <person name="Lanie J.A."/>
            <person name="Ng W.-L."/>
            <person name="Kazmierczak K.M."/>
            <person name="Andrzejewski T.M."/>
            <person name="Davidsen T.M."/>
            <person name="Wayne K.J."/>
            <person name="Tettelin H."/>
            <person name="Glass J.I."/>
            <person name="Rusch D."/>
            <person name="Podicherti R."/>
            <person name="Tsui H.-C.T."/>
            <person name="Winkler M.E."/>
        </authorList>
    </citation>
    <scope>NUCLEOTIDE SEQUENCE</scope>
</reference>
<organism evidence="7">
    <name type="scientific">marine metagenome</name>
    <dbReference type="NCBI Taxonomy" id="408172"/>
    <lineage>
        <taxon>unclassified sequences</taxon>
        <taxon>metagenomes</taxon>
        <taxon>ecological metagenomes</taxon>
    </lineage>
</organism>
<protein>
    <recommendedName>
        <fullName evidence="8">Sodium-dependent transporter</fullName>
    </recommendedName>
</protein>
<evidence type="ECO:0000313" key="7">
    <source>
        <dbReference type="EMBL" id="SVE42423.1"/>
    </source>
</evidence>
<feature type="transmembrane region" description="Helical" evidence="6">
    <location>
        <begin position="144"/>
        <end position="169"/>
    </location>
</feature>
<evidence type="ECO:0000256" key="3">
    <source>
        <dbReference type="ARBA" id="ARBA00022692"/>
    </source>
</evidence>
<feature type="non-terminal residue" evidence="7">
    <location>
        <position position="1"/>
    </location>
</feature>
<evidence type="ECO:0000256" key="1">
    <source>
        <dbReference type="ARBA" id="ARBA00004141"/>
    </source>
</evidence>
<dbReference type="SUPFAM" id="SSF161070">
    <property type="entry name" value="SNF-like"/>
    <property type="match status" value="1"/>
</dbReference>
<keyword evidence="2" id="KW-0813">Transport</keyword>
<dbReference type="NCBIfam" id="NF037979">
    <property type="entry name" value="Na_transp"/>
    <property type="match status" value="1"/>
</dbReference>
<evidence type="ECO:0000256" key="2">
    <source>
        <dbReference type="ARBA" id="ARBA00022448"/>
    </source>
</evidence>
<dbReference type="EMBL" id="UINC01216330">
    <property type="protein sequence ID" value="SVE42423.1"/>
    <property type="molecule type" value="Genomic_DNA"/>
</dbReference>
<proteinExistence type="predicted"/>
<evidence type="ECO:0000256" key="4">
    <source>
        <dbReference type="ARBA" id="ARBA00022989"/>
    </source>
</evidence>
<feature type="transmembrane region" description="Helical" evidence="6">
    <location>
        <begin position="189"/>
        <end position="209"/>
    </location>
</feature>
<feature type="non-terminal residue" evidence="7">
    <location>
        <position position="236"/>
    </location>
</feature>
<dbReference type="Pfam" id="PF00209">
    <property type="entry name" value="SNF"/>
    <property type="match status" value="1"/>
</dbReference>
<dbReference type="AlphaFoldDB" id="A0A383DDL8"/>
<sequence length="236" mass="26019">NISEGFTFMFKPDFTKIDGSSVLAAMGHAFFTLSLGMGCVVAYGAYLPKQESIFKTTFAIIFCDTLIALVAGLVVFSIVFDNNLDPSQIAGAGLIFKTLPLAFGQMPSGVFFGSIFFILLGFAALTSAISLLEPSVAWMIERKNLSRGLSAIIMGSIIWALGLFTVLSGNELSDFTFWKGTLFDNIDHLATNILLPTSGFLFTVFAGWFMSKKSSSDELDINRKFQYKFWRFLARY</sequence>
<feature type="transmembrane region" description="Helical" evidence="6">
    <location>
        <begin position="110"/>
        <end position="132"/>
    </location>
</feature>
<dbReference type="PROSITE" id="PS50267">
    <property type="entry name" value="NA_NEUROTRAN_SYMP_3"/>
    <property type="match status" value="1"/>
</dbReference>
<evidence type="ECO:0000256" key="5">
    <source>
        <dbReference type="ARBA" id="ARBA00023136"/>
    </source>
</evidence>
<evidence type="ECO:0008006" key="8">
    <source>
        <dbReference type="Google" id="ProtNLM"/>
    </source>
</evidence>
<comment type="subcellular location">
    <subcellularLocation>
        <location evidence="1">Membrane</location>
        <topology evidence="1">Multi-pass membrane protein</topology>
    </subcellularLocation>
</comment>
<evidence type="ECO:0000256" key="6">
    <source>
        <dbReference type="SAM" id="Phobius"/>
    </source>
</evidence>